<gene>
    <name evidence="1" type="ORF">SAMN04488002_0733</name>
</gene>
<dbReference type="PIRSF" id="PIRSF010372">
    <property type="entry name" value="PaiB"/>
    <property type="match status" value="1"/>
</dbReference>
<keyword evidence="2" id="KW-1185">Reference proteome</keyword>
<dbReference type="PANTHER" id="PTHR35802">
    <property type="entry name" value="PROTEASE SYNTHASE AND SPORULATION PROTEIN PAI 2"/>
    <property type="match status" value="1"/>
</dbReference>
<dbReference type="Pfam" id="PF04299">
    <property type="entry name" value="FMN_bind_2"/>
    <property type="match status" value="1"/>
</dbReference>
<dbReference type="InterPro" id="IPR007396">
    <property type="entry name" value="TR_PAI2-type"/>
</dbReference>
<sequence length="210" mass="23231">MHPNPAFRQIPDSQNIGFARERGFGTLAINGEDGPLTAHIPFLLSKSGKQAELHLVRSNPIARACSSKQRAVITIVGPDSYISPDWYGVEDQVPTWNYVAVRISGILSPLPQDNLHPLLDRLSAHFEAQLLPKPPWTSAKMSEGVMERMMRQIRPFHFDVARIDGTWKLGQNKPDNARTSAADYVAGYGIGQDTKMLSALMRGAKPETSK</sequence>
<name>A0A1I6G1E5_9RHOB</name>
<dbReference type="PANTHER" id="PTHR35802:SF1">
    <property type="entry name" value="PROTEASE SYNTHASE AND SPORULATION PROTEIN PAI 2"/>
    <property type="match status" value="1"/>
</dbReference>
<dbReference type="RefSeq" id="WP_090212635.1">
    <property type="nucleotide sequence ID" value="NZ_FOYO01000001.1"/>
</dbReference>
<dbReference type="OrthoDB" id="9794948at2"/>
<proteinExistence type="predicted"/>
<evidence type="ECO:0000313" key="2">
    <source>
        <dbReference type="Proteomes" id="UP000199658"/>
    </source>
</evidence>
<dbReference type="Gene3D" id="2.30.110.10">
    <property type="entry name" value="Electron Transport, Fmn-binding Protein, Chain A"/>
    <property type="match status" value="1"/>
</dbReference>
<dbReference type="SUPFAM" id="SSF50475">
    <property type="entry name" value="FMN-binding split barrel"/>
    <property type="match status" value="1"/>
</dbReference>
<protein>
    <submittedName>
        <fullName evidence="1">Negative transcriptional regulator, PaiB family</fullName>
    </submittedName>
</protein>
<dbReference type="Proteomes" id="UP000199658">
    <property type="component" value="Unassembled WGS sequence"/>
</dbReference>
<organism evidence="1 2">
    <name type="scientific">Litoreibacter janthinus</name>
    <dbReference type="NCBI Taxonomy" id="670154"/>
    <lineage>
        <taxon>Bacteria</taxon>
        <taxon>Pseudomonadati</taxon>
        <taxon>Pseudomonadota</taxon>
        <taxon>Alphaproteobacteria</taxon>
        <taxon>Rhodobacterales</taxon>
        <taxon>Roseobacteraceae</taxon>
        <taxon>Litoreibacter</taxon>
    </lineage>
</organism>
<dbReference type="InterPro" id="IPR012349">
    <property type="entry name" value="Split_barrel_FMN-bd"/>
</dbReference>
<dbReference type="EMBL" id="FOYO01000001">
    <property type="protein sequence ID" value="SFR36014.1"/>
    <property type="molecule type" value="Genomic_DNA"/>
</dbReference>
<dbReference type="STRING" id="670154.SAMN04488002_0733"/>
<evidence type="ECO:0000313" key="1">
    <source>
        <dbReference type="EMBL" id="SFR36014.1"/>
    </source>
</evidence>
<accession>A0A1I6G1E5</accession>
<reference evidence="2" key="1">
    <citation type="submission" date="2016-10" db="EMBL/GenBank/DDBJ databases">
        <authorList>
            <person name="Varghese N."/>
            <person name="Submissions S."/>
        </authorList>
    </citation>
    <scope>NUCLEOTIDE SEQUENCE [LARGE SCALE GENOMIC DNA]</scope>
    <source>
        <strain evidence="2">DSM 26921</strain>
    </source>
</reference>
<dbReference type="AlphaFoldDB" id="A0A1I6G1E5"/>